<feature type="compositionally biased region" description="Pro residues" evidence="2">
    <location>
        <begin position="69"/>
        <end position="82"/>
    </location>
</feature>
<evidence type="ECO:0000313" key="3">
    <source>
        <dbReference type="EMBL" id="CAG9812026.1"/>
    </source>
</evidence>
<dbReference type="AlphaFoldDB" id="A0A9N9S988"/>
<reference evidence="3" key="2">
    <citation type="submission" date="2022-10" db="EMBL/GenBank/DDBJ databases">
        <authorList>
            <consortium name="ENA_rothamsted_submissions"/>
            <consortium name="culmorum"/>
            <person name="King R."/>
        </authorList>
    </citation>
    <scope>NUCLEOTIDE SEQUENCE</scope>
</reference>
<feature type="region of interest" description="Disordered" evidence="2">
    <location>
        <begin position="69"/>
        <end position="119"/>
    </location>
</feature>
<dbReference type="EMBL" id="OU895880">
    <property type="protein sequence ID" value="CAG9812026.1"/>
    <property type="molecule type" value="Genomic_DNA"/>
</dbReference>
<protein>
    <recommendedName>
        <fullName evidence="5">WASH complex subunit CCDC53 homolog</fullName>
    </recommendedName>
</protein>
<dbReference type="GO" id="GO:0030041">
    <property type="term" value="P:actin filament polymerization"/>
    <property type="evidence" value="ECO:0007669"/>
    <property type="project" value="TreeGrafter"/>
</dbReference>
<proteinExistence type="inferred from homology"/>
<dbReference type="Pfam" id="PF10152">
    <property type="entry name" value="CCDC53"/>
    <property type="match status" value="1"/>
</dbReference>
<dbReference type="Proteomes" id="UP001153620">
    <property type="component" value="Chromosome 4"/>
</dbReference>
<keyword evidence="4" id="KW-1185">Reference proteome</keyword>
<gene>
    <name evidence="3" type="ORF">CHIRRI_LOCUS14831</name>
</gene>
<dbReference type="GO" id="GO:0071203">
    <property type="term" value="C:WASH complex"/>
    <property type="evidence" value="ECO:0007669"/>
    <property type="project" value="InterPro"/>
</dbReference>
<name>A0A9N9S988_9DIPT</name>
<evidence type="ECO:0000256" key="1">
    <source>
        <dbReference type="ARBA" id="ARBA00006290"/>
    </source>
</evidence>
<dbReference type="OrthoDB" id="268027at2759"/>
<evidence type="ECO:0000256" key="2">
    <source>
        <dbReference type="SAM" id="MobiDB-lite"/>
    </source>
</evidence>
<evidence type="ECO:0008006" key="5">
    <source>
        <dbReference type="Google" id="ProtNLM"/>
    </source>
</evidence>
<feature type="compositionally biased region" description="Low complexity" evidence="2">
    <location>
        <begin position="83"/>
        <end position="105"/>
    </location>
</feature>
<organism evidence="3 4">
    <name type="scientific">Chironomus riparius</name>
    <dbReference type="NCBI Taxonomy" id="315576"/>
    <lineage>
        <taxon>Eukaryota</taxon>
        <taxon>Metazoa</taxon>
        <taxon>Ecdysozoa</taxon>
        <taxon>Arthropoda</taxon>
        <taxon>Hexapoda</taxon>
        <taxon>Insecta</taxon>
        <taxon>Pterygota</taxon>
        <taxon>Neoptera</taxon>
        <taxon>Endopterygota</taxon>
        <taxon>Diptera</taxon>
        <taxon>Nematocera</taxon>
        <taxon>Chironomoidea</taxon>
        <taxon>Chironomidae</taxon>
        <taxon>Chironominae</taxon>
        <taxon>Chironomus</taxon>
    </lineage>
</organism>
<accession>A0A9N9S988</accession>
<dbReference type="Gene3D" id="1.20.5.110">
    <property type="match status" value="1"/>
</dbReference>
<evidence type="ECO:0000313" key="4">
    <source>
        <dbReference type="Proteomes" id="UP001153620"/>
    </source>
</evidence>
<dbReference type="PANTHER" id="PTHR13015">
    <property type="entry name" value="PROTEIN AD-016-RELATED"/>
    <property type="match status" value="1"/>
</dbReference>
<dbReference type="GO" id="GO:0006887">
    <property type="term" value="P:exocytosis"/>
    <property type="evidence" value="ECO:0007669"/>
    <property type="project" value="TreeGrafter"/>
</dbReference>
<comment type="similarity">
    <text evidence="1">Belongs to the CCDC53 family.</text>
</comment>
<dbReference type="InterPro" id="IPR019309">
    <property type="entry name" value="WASHC3"/>
</dbReference>
<dbReference type="PANTHER" id="PTHR13015:SF0">
    <property type="entry name" value="WASH COMPLEX SUBUNIT 3"/>
    <property type="match status" value="1"/>
</dbReference>
<sequence>MALNSKRMQTFFNEFLISTSTFLNKFMTNCETKFFEFERKLNRIESNLVIIEAKLASVPLESEIQVPAHAPPQPQVTHPEPPTQTSSTTDQTTPQTDSLQQLQPTEVQSNPPEPQQPANCNMIKISESFVYKKYFKMVKFGVPEAGVRNKMFSEGLDGNLIADPNFMVEKVPEDDEVVEE</sequence>
<reference evidence="3" key="1">
    <citation type="submission" date="2022-01" db="EMBL/GenBank/DDBJ databases">
        <authorList>
            <person name="King R."/>
        </authorList>
    </citation>
    <scope>NUCLEOTIDE SEQUENCE</scope>
</reference>